<dbReference type="EMBL" id="ML211012">
    <property type="protein sequence ID" value="TFK91796.1"/>
    <property type="molecule type" value="Genomic_DNA"/>
</dbReference>
<dbReference type="STRING" id="1314778.A0A5C3PQC5"/>
<protein>
    <submittedName>
        <fullName evidence="2">Uncharacterized protein</fullName>
    </submittedName>
</protein>
<organism evidence="2 3">
    <name type="scientific">Polyporus arcularius HHB13444</name>
    <dbReference type="NCBI Taxonomy" id="1314778"/>
    <lineage>
        <taxon>Eukaryota</taxon>
        <taxon>Fungi</taxon>
        <taxon>Dikarya</taxon>
        <taxon>Basidiomycota</taxon>
        <taxon>Agaricomycotina</taxon>
        <taxon>Agaricomycetes</taxon>
        <taxon>Polyporales</taxon>
        <taxon>Polyporaceae</taxon>
        <taxon>Polyporus</taxon>
    </lineage>
</organism>
<feature type="compositionally biased region" description="Basic and acidic residues" evidence="1">
    <location>
        <begin position="15"/>
        <end position="24"/>
    </location>
</feature>
<reference evidence="2 3" key="1">
    <citation type="journal article" date="2019" name="Nat. Ecol. Evol.">
        <title>Megaphylogeny resolves global patterns of mushroom evolution.</title>
        <authorList>
            <person name="Varga T."/>
            <person name="Krizsan K."/>
            <person name="Foldi C."/>
            <person name="Dima B."/>
            <person name="Sanchez-Garcia M."/>
            <person name="Sanchez-Ramirez S."/>
            <person name="Szollosi G.J."/>
            <person name="Szarkandi J.G."/>
            <person name="Papp V."/>
            <person name="Albert L."/>
            <person name="Andreopoulos W."/>
            <person name="Angelini C."/>
            <person name="Antonin V."/>
            <person name="Barry K.W."/>
            <person name="Bougher N.L."/>
            <person name="Buchanan P."/>
            <person name="Buyck B."/>
            <person name="Bense V."/>
            <person name="Catcheside P."/>
            <person name="Chovatia M."/>
            <person name="Cooper J."/>
            <person name="Damon W."/>
            <person name="Desjardin D."/>
            <person name="Finy P."/>
            <person name="Geml J."/>
            <person name="Haridas S."/>
            <person name="Hughes K."/>
            <person name="Justo A."/>
            <person name="Karasinski D."/>
            <person name="Kautmanova I."/>
            <person name="Kiss B."/>
            <person name="Kocsube S."/>
            <person name="Kotiranta H."/>
            <person name="LaButti K.M."/>
            <person name="Lechner B.E."/>
            <person name="Liimatainen K."/>
            <person name="Lipzen A."/>
            <person name="Lukacs Z."/>
            <person name="Mihaltcheva S."/>
            <person name="Morgado L.N."/>
            <person name="Niskanen T."/>
            <person name="Noordeloos M.E."/>
            <person name="Ohm R.A."/>
            <person name="Ortiz-Santana B."/>
            <person name="Ovrebo C."/>
            <person name="Racz N."/>
            <person name="Riley R."/>
            <person name="Savchenko A."/>
            <person name="Shiryaev A."/>
            <person name="Soop K."/>
            <person name="Spirin V."/>
            <person name="Szebenyi C."/>
            <person name="Tomsovsky M."/>
            <person name="Tulloss R.E."/>
            <person name="Uehling J."/>
            <person name="Grigoriev I.V."/>
            <person name="Vagvolgyi C."/>
            <person name="Papp T."/>
            <person name="Martin F.M."/>
            <person name="Miettinen O."/>
            <person name="Hibbett D.S."/>
            <person name="Nagy L.G."/>
        </authorList>
    </citation>
    <scope>NUCLEOTIDE SEQUENCE [LARGE SCALE GENOMIC DNA]</scope>
    <source>
        <strain evidence="2 3">HHB13444</strain>
    </source>
</reference>
<name>A0A5C3PQC5_9APHY</name>
<sequence>MAEESTEQRVQAIADRAEEDRQRAGEVVRRLEERLLGVLELAEKDLQDVQTTAASHRHAIEDVRAEYQARLDDATRCTEGVRARLKLLERQKDTLRKKVERSSERQKRAVKEAERAGKAAAEGQTTLRLKHKGVIPEAIRALVRDLIALGVKVSHIRATIATIAEAGGMAVEGSISERSIGRAMGEGYLAAMMQIVEEVAHADAITLSSDGTGIKNIQHDAHHMEVIEGTEHHRRTLGVTTAANHTSETQLNGWISLTAMFYNLFNESPRGQENPADHRTFATKITGMLTDHAEDQKKLVRGIREWKRHCDRELRGERARAKMTVPELLLIVAEETTAAMECAGGEGAWSELTPEELGACNSEIAQAVILRIGEDAYNKLSDEEQGLADLFVHAGCCMHKELNTVKGGYAYLEQFWKDAGLAGPVLLMNRDNEDAARAGGAAGKKAAEKSRGGAIKLTDLAGALFRHKDDKKGQQNAFRYYFEDAIGELFTFPDTSNTRFGSNGDAASVLVTYLPLMCDFLEQIRDKKISGKWNHLEQNVYKGLQDTDTLTELCILSLYSQAISHPYMREVRGPDHPNHLTLGPLHDRVREHIERIIADPDLLLGPEATHVSGALDGTEWDRPDAFIAVQKLLPILPHIRGGLVAFLKGALATWERFAVEFAPGGVIEQLTDVQRDRVYLAATNDANEGLLGACRVDLRQTTNISMPQWNARKMYKSNDTKTYLAGLDAATLKFLRVRWREYNASGAEKKRRLDLAQAAADAAARRKQKKADMAQKKRRRQQQLRDLRPILDLQQLTSEKLLLESVRQQISWHREWVDTGPRAEKAIPPASQISRKDTMLAALKDAVVRYNTLPELQQRVEDAFREFDKGQMAGSYAEDDVAVEWEEEEELEEGE</sequence>
<evidence type="ECO:0000313" key="3">
    <source>
        <dbReference type="Proteomes" id="UP000308197"/>
    </source>
</evidence>
<gene>
    <name evidence="2" type="ORF">K466DRAFT_482020</name>
</gene>
<evidence type="ECO:0000256" key="1">
    <source>
        <dbReference type="SAM" id="MobiDB-lite"/>
    </source>
</evidence>
<accession>A0A5C3PQC5</accession>
<feature type="region of interest" description="Disordered" evidence="1">
    <location>
        <begin position="97"/>
        <end position="117"/>
    </location>
</feature>
<dbReference type="InParanoid" id="A0A5C3PQC5"/>
<proteinExistence type="predicted"/>
<feature type="region of interest" description="Disordered" evidence="1">
    <location>
        <begin position="1"/>
        <end position="24"/>
    </location>
</feature>
<dbReference type="Proteomes" id="UP000308197">
    <property type="component" value="Unassembled WGS sequence"/>
</dbReference>
<keyword evidence="3" id="KW-1185">Reference proteome</keyword>
<evidence type="ECO:0000313" key="2">
    <source>
        <dbReference type="EMBL" id="TFK91796.1"/>
    </source>
</evidence>
<dbReference type="AlphaFoldDB" id="A0A5C3PQC5"/>